<evidence type="ECO:0000313" key="3">
    <source>
        <dbReference type="EMBL" id="VDM29244.1"/>
    </source>
</evidence>
<feature type="region of interest" description="Disordered" evidence="1">
    <location>
        <begin position="76"/>
        <end position="96"/>
    </location>
</feature>
<dbReference type="PROSITE" id="PS51082">
    <property type="entry name" value="WH2"/>
    <property type="match status" value="1"/>
</dbReference>
<organism evidence="4 5">
    <name type="scientific">Toxocara canis</name>
    <name type="common">Canine roundworm</name>
    <dbReference type="NCBI Taxonomy" id="6265"/>
    <lineage>
        <taxon>Eukaryota</taxon>
        <taxon>Metazoa</taxon>
        <taxon>Ecdysozoa</taxon>
        <taxon>Nematoda</taxon>
        <taxon>Chromadorea</taxon>
        <taxon>Rhabditida</taxon>
        <taxon>Spirurina</taxon>
        <taxon>Ascaridomorpha</taxon>
        <taxon>Ascaridoidea</taxon>
        <taxon>Toxocaridae</taxon>
        <taxon>Toxocara</taxon>
    </lineage>
</organism>
<dbReference type="WBParaSite" id="TCNE_0000352701-mRNA-1">
    <property type="protein sequence ID" value="TCNE_0000352701-mRNA-1"/>
    <property type="gene ID" value="TCNE_0000352701"/>
</dbReference>
<evidence type="ECO:0000313" key="4">
    <source>
        <dbReference type="Proteomes" id="UP000050794"/>
    </source>
</evidence>
<evidence type="ECO:0000259" key="2">
    <source>
        <dbReference type="PROSITE" id="PS51082"/>
    </source>
</evidence>
<dbReference type="Gene3D" id="6.10.280.150">
    <property type="match status" value="1"/>
</dbReference>
<dbReference type="GO" id="GO:0003779">
    <property type="term" value="F:actin binding"/>
    <property type="evidence" value="ECO:0007669"/>
    <property type="project" value="InterPro"/>
</dbReference>
<feature type="region of interest" description="Disordered" evidence="1">
    <location>
        <begin position="1"/>
        <end position="29"/>
    </location>
</feature>
<evidence type="ECO:0000256" key="1">
    <source>
        <dbReference type="SAM" id="MobiDB-lite"/>
    </source>
</evidence>
<sequence length="96" mass="10371">TAPQSAVVGSFANATATDEPKADKTAVEQTTRSNLLAEIQSGIKLKQVQRKEQAAEEKAAAEANDVAAILRRRMEHVLGNSDSNTDSQSDDDEEWD</sequence>
<gene>
    <name evidence="3" type="ORF">TCNE_LOCUS3527</name>
</gene>
<accession>A0A183U4V7</accession>
<evidence type="ECO:0000313" key="5">
    <source>
        <dbReference type="WBParaSite" id="TCNE_0000352701-mRNA-1"/>
    </source>
</evidence>
<feature type="domain" description="WH2" evidence="2">
    <location>
        <begin position="31"/>
        <end position="48"/>
    </location>
</feature>
<reference evidence="3 4" key="2">
    <citation type="submission" date="2018-11" db="EMBL/GenBank/DDBJ databases">
        <authorList>
            <consortium name="Pathogen Informatics"/>
        </authorList>
    </citation>
    <scope>NUCLEOTIDE SEQUENCE [LARGE SCALE GENOMIC DNA]</scope>
</reference>
<dbReference type="InterPro" id="IPR003124">
    <property type="entry name" value="WH2_dom"/>
</dbReference>
<dbReference type="Proteomes" id="UP000050794">
    <property type="component" value="Unassembled WGS sequence"/>
</dbReference>
<name>A0A183U4V7_TOXCA</name>
<proteinExistence type="predicted"/>
<protein>
    <submittedName>
        <fullName evidence="5">WH2 domain-containing protein</fullName>
    </submittedName>
</protein>
<reference evidence="5" key="1">
    <citation type="submission" date="2016-06" db="UniProtKB">
        <authorList>
            <consortium name="WormBaseParasite"/>
        </authorList>
    </citation>
    <scope>IDENTIFICATION</scope>
</reference>
<keyword evidence="4" id="KW-1185">Reference proteome</keyword>
<dbReference type="AlphaFoldDB" id="A0A183U4V7"/>
<dbReference type="EMBL" id="UYWY01004594">
    <property type="protein sequence ID" value="VDM29244.1"/>
    <property type="molecule type" value="Genomic_DNA"/>
</dbReference>